<evidence type="ECO:0000313" key="2">
    <source>
        <dbReference type="Proteomes" id="UP001139308"/>
    </source>
</evidence>
<dbReference type="Proteomes" id="UP001139308">
    <property type="component" value="Unassembled WGS sequence"/>
</dbReference>
<gene>
    <name evidence="1" type="ORF">L5014_02795</name>
</gene>
<dbReference type="AlphaFoldDB" id="A0A9X1RJK0"/>
<organism evidence="1 2">
    <name type="scientific">Paraburkholderia tagetis</name>
    <dbReference type="NCBI Taxonomy" id="2913261"/>
    <lineage>
        <taxon>Bacteria</taxon>
        <taxon>Pseudomonadati</taxon>
        <taxon>Pseudomonadota</taxon>
        <taxon>Betaproteobacteria</taxon>
        <taxon>Burkholderiales</taxon>
        <taxon>Burkholderiaceae</taxon>
        <taxon>Paraburkholderia</taxon>
    </lineage>
</organism>
<dbReference type="EMBL" id="JAKLJA010000001">
    <property type="protein sequence ID" value="MCG5072300.1"/>
    <property type="molecule type" value="Genomic_DNA"/>
</dbReference>
<comment type="caution">
    <text evidence="1">The sequence shown here is derived from an EMBL/GenBank/DDBJ whole genome shotgun (WGS) entry which is preliminary data.</text>
</comment>
<accession>A0A9X1RJK0</accession>
<name>A0A9X1RJK0_9BURK</name>
<reference evidence="1" key="1">
    <citation type="submission" date="2022-01" db="EMBL/GenBank/DDBJ databases">
        <title>Genome sequence and assembly of Parabukholderia sp. RG36.</title>
        <authorList>
            <person name="Chhetri G."/>
        </authorList>
    </citation>
    <scope>NUCLEOTIDE SEQUENCE</scope>
    <source>
        <strain evidence="1">RG36</strain>
    </source>
</reference>
<keyword evidence="2" id="KW-1185">Reference proteome</keyword>
<protein>
    <submittedName>
        <fullName evidence="1">Uncharacterized protein</fullName>
    </submittedName>
</protein>
<sequence length="177" mass="20178">MKETVVEVEYYPDHEARTESATFRRTKAAGHKAGLRCSISGQPNPEYHHFWCEWADADAVDWTVVKAIAVGEITEIPVLDEITDQPTGETFPAEQSAIWMICQITALRGFDWHAFDPAKPETFIDSPQNMLQLSIKFHRSSTHGIHHRTFPTFVFQGYPRRAGFVFSPDEIVQKEKA</sequence>
<evidence type="ECO:0000313" key="1">
    <source>
        <dbReference type="EMBL" id="MCG5072300.1"/>
    </source>
</evidence>
<proteinExistence type="predicted"/>